<dbReference type="PANTHER" id="PTHR34357:SF2">
    <property type="entry name" value="F26F24.3-RELATED"/>
    <property type="match status" value="1"/>
</dbReference>
<evidence type="ECO:0000313" key="2">
    <source>
        <dbReference type="EMBL" id="GAA0176158.1"/>
    </source>
</evidence>
<dbReference type="AlphaFoldDB" id="A0AAV3RM12"/>
<sequence length="119" mass="14446">MKTTINFSVWNKLKLIAEGERERKIEDILVFYKFMRDGKCREEFNGVLKCSEQFQDIKEFESSKCDDEYMALSKCCKAHKDYYWPILTKDMQVSNAFFEQLKIKHRKEREQILEDLKRN</sequence>
<reference evidence="2 3" key="1">
    <citation type="submission" date="2024-01" db="EMBL/GenBank/DDBJ databases">
        <title>The complete chloroplast genome sequence of Lithospermum erythrorhizon: insights into the phylogenetic relationship among Boraginaceae species and the maternal lineages of purple gromwells.</title>
        <authorList>
            <person name="Okada T."/>
            <person name="Watanabe K."/>
        </authorList>
    </citation>
    <scope>NUCLEOTIDE SEQUENCE [LARGE SCALE GENOMIC DNA]</scope>
</reference>
<gene>
    <name evidence="2" type="ORF">LIER_29203</name>
</gene>
<protein>
    <recommendedName>
        <fullName evidence="1">GCK domain-containing protein</fullName>
    </recommendedName>
</protein>
<dbReference type="InterPro" id="IPR012891">
    <property type="entry name" value="GCK_dom"/>
</dbReference>
<dbReference type="SMART" id="SM01227">
    <property type="entry name" value="GCK"/>
    <property type="match status" value="1"/>
</dbReference>
<dbReference type="Pfam" id="PF07802">
    <property type="entry name" value="GCK"/>
    <property type="match status" value="1"/>
</dbReference>
<organism evidence="2 3">
    <name type="scientific">Lithospermum erythrorhizon</name>
    <name type="common">Purple gromwell</name>
    <name type="synonym">Lithospermum officinale var. erythrorhizon</name>
    <dbReference type="NCBI Taxonomy" id="34254"/>
    <lineage>
        <taxon>Eukaryota</taxon>
        <taxon>Viridiplantae</taxon>
        <taxon>Streptophyta</taxon>
        <taxon>Embryophyta</taxon>
        <taxon>Tracheophyta</taxon>
        <taxon>Spermatophyta</taxon>
        <taxon>Magnoliopsida</taxon>
        <taxon>eudicotyledons</taxon>
        <taxon>Gunneridae</taxon>
        <taxon>Pentapetalae</taxon>
        <taxon>asterids</taxon>
        <taxon>lamiids</taxon>
        <taxon>Boraginales</taxon>
        <taxon>Boraginaceae</taxon>
        <taxon>Boraginoideae</taxon>
        <taxon>Lithospermeae</taxon>
        <taxon>Lithospermum</taxon>
    </lineage>
</organism>
<feature type="domain" description="GCK" evidence="1">
    <location>
        <begin position="26"/>
        <end position="101"/>
    </location>
</feature>
<proteinExistence type="predicted"/>
<dbReference type="PANTHER" id="PTHR34357">
    <property type="entry name" value="F7A19.14 PROTEIN-RELATED"/>
    <property type="match status" value="1"/>
</dbReference>
<name>A0AAV3RM12_LITER</name>
<evidence type="ECO:0000259" key="1">
    <source>
        <dbReference type="SMART" id="SM01227"/>
    </source>
</evidence>
<accession>A0AAV3RM12</accession>
<comment type="caution">
    <text evidence="2">The sequence shown here is derived from an EMBL/GenBank/DDBJ whole genome shotgun (WGS) entry which is preliminary data.</text>
</comment>
<evidence type="ECO:0000313" key="3">
    <source>
        <dbReference type="Proteomes" id="UP001454036"/>
    </source>
</evidence>
<dbReference type="Gene3D" id="1.10.287.2900">
    <property type="match status" value="1"/>
</dbReference>
<keyword evidence="3" id="KW-1185">Reference proteome</keyword>
<dbReference type="EMBL" id="BAABME010009979">
    <property type="protein sequence ID" value="GAA0176158.1"/>
    <property type="molecule type" value="Genomic_DNA"/>
</dbReference>
<dbReference type="Proteomes" id="UP001454036">
    <property type="component" value="Unassembled WGS sequence"/>
</dbReference>